<organism evidence="9 10">
    <name type="scientific">Caenispirillum bisanense</name>
    <dbReference type="NCBI Taxonomy" id="414052"/>
    <lineage>
        <taxon>Bacteria</taxon>
        <taxon>Pseudomonadati</taxon>
        <taxon>Pseudomonadota</taxon>
        <taxon>Alphaproteobacteria</taxon>
        <taxon>Rhodospirillales</taxon>
        <taxon>Novispirillaceae</taxon>
        <taxon>Caenispirillum</taxon>
    </lineage>
</organism>
<sequence length="255" mass="27329">MDTSRRDFLAGACSITAGAAVCVASAETAQAATPARRGGESGQRFAMVIDLRKCIGCQACTVACSTENQVPLGDFRTIVSQYEVRDADRPDQPAATYTLPRLCNHCDDPPCVEVCPVQATYQQKDGKVLVDADRCVGCAYCVQACPYDARYINPETQTADKCTFCTHRVEAGLLPACVETCVGGARVFGDLLDPNSTVSGLLRDHAVKVLRPEMGTAPHVFYIGLDDRFAGKVEGQAALWIVRDAQGAEIGEIRS</sequence>
<dbReference type="OrthoDB" id="9779457at2"/>
<dbReference type="Proteomes" id="UP000219621">
    <property type="component" value="Unassembled WGS sequence"/>
</dbReference>
<dbReference type="InterPro" id="IPR000813">
    <property type="entry name" value="7Fe_ferredoxin"/>
</dbReference>
<evidence type="ECO:0000256" key="7">
    <source>
        <dbReference type="ARBA" id="ARBA00023014"/>
    </source>
</evidence>
<dbReference type="GO" id="GO:0009055">
    <property type="term" value="F:electron transfer activity"/>
    <property type="evidence" value="ECO:0007669"/>
    <property type="project" value="InterPro"/>
</dbReference>
<dbReference type="GO" id="GO:0046872">
    <property type="term" value="F:metal ion binding"/>
    <property type="evidence" value="ECO:0007669"/>
    <property type="project" value="UniProtKB-KW"/>
</dbReference>
<keyword evidence="10" id="KW-1185">Reference proteome</keyword>
<dbReference type="NCBIfam" id="NF045797">
    <property type="entry name" value="DsrO"/>
    <property type="match status" value="1"/>
</dbReference>
<evidence type="ECO:0000313" key="9">
    <source>
        <dbReference type="EMBL" id="SOD90973.1"/>
    </source>
</evidence>
<protein>
    <submittedName>
        <fullName evidence="9">Tetrathionate reductase beta subunit</fullName>
    </submittedName>
</protein>
<evidence type="ECO:0000256" key="6">
    <source>
        <dbReference type="ARBA" id="ARBA00023004"/>
    </source>
</evidence>
<comment type="cofactor">
    <cofactor evidence="1">
        <name>[4Fe-4S] cluster</name>
        <dbReference type="ChEBI" id="CHEBI:49883"/>
    </cofactor>
</comment>
<dbReference type="NCBIfam" id="TIGR01409">
    <property type="entry name" value="TAT_signal_seq"/>
    <property type="match status" value="1"/>
</dbReference>
<feature type="domain" description="4Fe-4S ferredoxin-type" evidence="8">
    <location>
        <begin position="93"/>
        <end position="125"/>
    </location>
</feature>
<dbReference type="PROSITE" id="PS51379">
    <property type="entry name" value="4FE4S_FER_2"/>
    <property type="match status" value="3"/>
</dbReference>
<keyword evidence="6" id="KW-0408">Iron</keyword>
<dbReference type="Pfam" id="PF13247">
    <property type="entry name" value="Fer4_11"/>
    <property type="match status" value="1"/>
</dbReference>
<dbReference type="PANTHER" id="PTHR43177:SF9">
    <property type="entry name" value="PROTEIN NRFC"/>
    <property type="match status" value="1"/>
</dbReference>
<dbReference type="InterPro" id="IPR019546">
    <property type="entry name" value="TAT_signal_bac_arc"/>
</dbReference>
<dbReference type="RefSeq" id="WP_097277603.1">
    <property type="nucleotide sequence ID" value="NZ_OCNJ01000001.1"/>
</dbReference>
<dbReference type="InterPro" id="IPR017900">
    <property type="entry name" value="4Fe4S_Fe_S_CS"/>
</dbReference>
<dbReference type="PROSITE" id="PS00198">
    <property type="entry name" value="4FE4S_FER_1"/>
    <property type="match status" value="1"/>
</dbReference>
<evidence type="ECO:0000256" key="3">
    <source>
        <dbReference type="ARBA" id="ARBA00022485"/>
    </source>
</evidence>
<feature type="domain" description="4Fe-4S ferredoxin-type" evidence="8">
    <location>
        <begin position="126"/>
        <end position="155"/>
    </location>
</feature>
<dbReference type="CDD" id="cd10551">
    <property type="entry name" value="PsrB"/>
    <property type="match status" value="1"/>
</dbReference>
<dbReference type="EMBL" id="OCNJ01000001">
    <property type="protein sequence ID" value="SOD90973.1"/>
    <property type="molecule type" value="Genomic_DNA"/>
</dbReference>
<dbReference type="InterPro" id="IPR054822">
    <property type="entry name" value="DsrO-like"/>
</dbReference>
<proteinExistence type="predicted"/>
<evidence type="ECO:0000313" key="10">
    <source>
        <dbReference type="Proteomes" id="UP000219621"/>
    </source>
</evidence>
<dbReference type="PANTHER" id="PTHR43177">
    <property type="entry name" value="PROTEIN NRFC"/>
    <property type="match status" value="1"/>
</dbReference>
<keyword evidence="3" id="KW-0004">4Fe-4S</keyword>
<dbReference type="SUPFAM" id="SSF54862">
    <property type="entry name" value="4Fe-4S ferredoxins"/>
    <property type="match status" value="1"/>
</dbReference>
<evidence type="ECO:0000256" key="5">
    <source>
        <dbReference type="ARBA" id="ARBA00022982"/>
    </source>
</evidence>
<dbReference type="PRINTS" id="PR00354">
    <property type="entry name" value="7FE8SFRDOXIN"/>
</dbReference>
<evidence type="ECO:0000259" key="8">
    <source>
        <dbReference type="PROSITE" id="PS51379"/>
    </source>
</evidence>
<evidence type="ECO:0000256" key="4">
    <source>
        <dbReference type="ARBA" id="ARBA00022723"/>
    </source>
</evidence>
<name>A0A286G644_9PROT</name>
<evidence type="ECO:0000256" key="1">
    <source>
        <dbReference type="ARBA" id="ARBA00001966"/>
    </source>
</evidence>
<keyword evidence="2" id="KW-0813">Transport</keyword>
<dbReference type="PROSITE" id="PS51318">
    <property type="entry name" value="TAT"/>
    <property type="match status" value="1"/>
</dbReference>
<dbReference type="InterPro" id="IPR050954">
    <property type="entry name" value="ET_IronSulfur_Cluster-Binding"/>
</dbReference>
<dbReference type="InterPro" id="IPR017896">
    <property type="entry name" value="4Fe4S_Fe-S-bd"/>
</dbReference>
<keyword evidence="5" id="KW-0249">Electron transport</keyword>
<reference evidence="9 10" key="1">
    <citation type="submission" date="2017-09" db="EMBL/GenBank/DDBJ databases">
        <authorList>
            <person name="Ehlers B."/>
            <person name="Leendertz F.H."/>
        </authorList>
    </citation>
    <scope>NUCLEOTIDE SEQUENCE [LARGE SCALE GENOMIC DNA]</scope>
    <source>
        <strain evidence="9 10">USBA 140</strain>
    </source>
</reference>
<dbReference type="AlphaFoldDB" id="A0A286G644"/>
<dbReference type="Pfam" id="PF12797">
    <property type="entry name" value="Fer4_2"/>
    <property type="match status" value="1"/>
</dbReference>
<dbReference type="InterPro" id="IPR006311">
    <property type="entry name" value="TAT_signal"/>
</dbReference>
<dbReference type="Gene3D" id="3.30.70.20">
    <property type="match status" value="2"/>
</dbReference>
<keyword evidence="7" id="KW-0411">Iron-sulfur</keyword>
<keyword evidence="4" id="KW-0479">Metal-binding</keyword>
<evidence type="ECO:0000256" key="2">
    <source>
        <dbReference type="ARBA" id="ARBA00022448"/>
    </source>
</evidence>
<gene>
    <name evidence="9" type="ORF">SAMN05421508_101745</name>
</gene>
<accession>A0A286G644</accession>
<feature type="domain" description="4Fe-4S ferredoxin-type" evidence="8">
    <location>
        <begin position="45"/>
        <end position="75"/>
    </location>
</feature>
<dbReference type="GO" id="GO:0051539">
    <property type="term" value="F:4 iron, 4 sulfur cluster binding"/>
    <property type="evidence" value="ECO:0007669"/>
    <property type="project" value="UniProtKB-KW"/>
</dbReference>